<proteinExistence type="predicted"/>
<dbReference type="Gene3D" id="3.20.20.140">
    <property type="entry name" value="Metal-dependent hydrolases"/>
    <property type="match status" value="2"/>
</dbReference>
<dbReference type="SUPFAM" id="SSF51338">
    <property type="entry name" value="Composite domain of metallo-dependent hydrolases"/>
    <property type="match status" value="1"/>
</dbReference>
<reference evidence="2 3" key="1">
    <citation type="submission" date="2017-10" db="EMBL/GenBank/DDBJ databases">
        <title>Frigbacter circumglobatus gen. nov. sp. nov., isolated from sediment cultured in situ.</title>
        <authorList>
            <person name="Zhao Z."/>
        </authorList>
    </citation>
    <scope>NUCLEOTIDE SEQUENCE [LARGE SCALE GENOMIC DNA]</scope>
    <source>
        <strain evidence="2 3">ZYL</strain>
    </source>
</reference>
<accession>A0A2G4YW86</accession>
<dbReference type="InParanoid" id="A0A2G4YW86"/>
<dbReference type="PANTHER" id="PTHR11647">
    <property type="entry name" value="HYDRANTOINASE/DIHYDROPYRIMIDINASE FAMILY MEMBER"/>
    <property type="match status" value="1"/>
</dbReference>
<dbReference type="InterPro" id="IPR013108">
    <property type="entry name" value="Amidohydro_3"/>
</dbReference>
<evidence type="ECO:0000313" key="3">
    <source>
        <dbReference type="Proteomes" id="UP000229730"/>
    </source>
</evidence>
<dbReference type="InterPro" id="IPR011059">
    <property type="entry name" value="Metal-dep_hydrolase_composite"/>
</dbReference>
<dbReference type="RefSeq" id="WP_099470977.1">
    <property type="nucleotide sequence ID" value="NZ_CP041025.1"/>
</dbReference>
<dbReference type="Pfam" id="PF07969">
    <property type="entry name" value="Amidohydro_3"/>
    <property type="match status" value="1"/>
</dbReference>
<dbReference type="PANTHER" id="PTHR11647:SF1">
    <property type="entry name" value="COLLAPSIN RESPONSE MEDIATOR PROTEIN"/>
    <property type="match status" value="1"/>
</dbReference>
<keyword evidence="3" id="KW-1185">Reference proteome</keyword>
<feature type="domain" description="Amidohydrolase 3" evidence="1">
    <location>
        <begin position="435"/>
        <end position="524"/>
    </location>
</feature>
<dbReference type="GO" id="GO:0016812">
    <property type="term" value="F:hydrolase activity, acting on carbon-nitrogen (but not peptide) bonds, in cyclic amides"/>
    <property type="evidence" value="ECO:0007669"/>
    <property type="project" value="TreeGrafter"/>
</dbReference>
<gene>
    <name evidence="2" type="ORF">CRD36_01600</name>
</gene>
<dbReference type="InterPro" id="IPR050378">
    <property type="entry name" value="Metallo-dep_Hydrolases_sf"/>
</dbReference>
<dbReference type="Gene3D" id="2.30.40.10">
    <property type="entry name" value="Urease, subunit C, domain 1"/>
    <property type="match status" value="1"/>
</dbReference>
<dbReference type="InterPro" id="IPR032466">
    <property type="entry name" value="Metal_Hydrolase"/>
</dbReference>
<evidence type="ECO:0000259" key="1">
    <source>
        <dbReference type="Pfam" id="PF07969"/>
    </source>
</evidence>
<dbReference type="CDD" id="cd01297">
    <property type="entry name" value="D-aminoacylase"/>
    <property type="match status" value="1"/>
</dbReference>
<dbReference type="SUPFAM" id="SSF51556">
    <property type="entry name" value="Metallo-dependent hydrolases"/>
    <property type="match status" value="1"/>
</dbReference>
<name>A0A2G4YW86_9PROT</name>
<protein>
    <submittedName>
        <fullName evidence="2">D-aminoacylase</fullName>
    </submittedName>
</protein>
<sequence length="547" mass="59150">MKFGHYLVIGLSAVLLIEPSGAGEKKAAAYDIVIRGGRVLDGAGNPWIPADVAIRDGKLAKIGRVVKRGRREIDATGKYVSPGWIDMMDQSGPALRQVGTAPNKINMGVTTLVGGEGGTPVPAADIKAYFRELEEKGISVNFATYYSATQARVAILGDTDVDPTADQLQQMKALVAQAMESGVVGITTALIYPPSSYHKMKNLIELSRVVASYGGLYASHIRDESAKLLEAVSEAIRIGEESGAGVEIFHLKAAYYPNWGKDMGEALAMIAAARTRGVNVAADIYPYTAGGTGLEITAPSWVFADGFEKAVARFQDPEIRTRMKRELAAGPQPGWTNLVHASGGWKNVVLANSYLTDYEKFHGQNFIEIGKALDRDPADVAWDIMLAAYPERPVALYFMMNEADVKLALQSPFTSIGSDAASALKEGDIDAIGLPHPRSYGTFPRIVAKYVRDEKILSLPDAIRKMTSWPATRMGFEDRGLLREGLAADVVIFDLEDMQDTATWDTPTAKPKGIEYVVVNGELVLDQGQHTGKLPGQVLRGPGYKEN</sequence>
<dbReference type="AlphaFoldDB" id="A0A2G4YW86"/>
<dbReference type="GO" id="GO:0005829">
    <property type="term" value="C:cytosol"/>
    <property type="evidence" value="ECO:0007669"/>
    <property type="project" value="TreeGrafter"/>
</dbReference>
<organism evidence="2 3">
    <name type="scientific">Paremcibacter congregatus</name>
    <dbReference type="NCBI Taxonomy" id="2043170"/>
    <lineage>
        <taxon>Bacteria</taxon>
        <taxon>Pseudomonadati</taxon>
        <taxon>Pseudomonadota</taxon>
        <taxon>Alphaproteobacteria</taxon>
        <taxon>Emcibacterales</taxon>
        <taxon>Emcibacteraceae</taxon>
        <taxon>Paremcibacter</taxon>
    </lineage>
</organism>
<dbReference type="OrthoDB" id="9766983at2"/>
<dbReference type="Proteomes" id="UP000229730">
    <property type="component" value="Unassembled WGS sequence"/>
</dbReference>
<evidence type="ECO:0000313" key="2">
    <source>
        <dbReference type="EMBL" id="PHZ86601.1"/>
    </source>
</evidence>
<dbReference type="EMBL" id="PDEM01000007">
    <property type="protein sequence ID" value="PHZ86601.1"/>
    <property type="molecule type" value="Genomic_DNA"/>
</dbReference>
<comment type="caution">
    <text evidence="2">The sequence shown here is derived from an EMBL/GenBank/DDBJ whole genome shotgun (WGS) entry which is preliminary data.</text>
</comment>